<dbReference type="PANTHER" id="PTHR43669:SF4">
    <property type="entry name" value="SHORT-CHAIN DEHYDROGENASE"/>
    <property type="match status" value="1"/>
</dbReference>
<keyword evidence="2" id="KW-0560">Oxidoreductase</keyword>
<dbReference type="InterPro" id="IPR002347">
    <property type="entry name" value="SDR_fam"/>
</dbReference>
<evidence type="ECO:0000313" key="4">
    <source>
        <dbReference type="Proteomes" id="UP001358417"/>
    </source>
</evidence>
<dbReference type="Proteomes" id="UP001358417">
    <property type="component" value="Unassembled WGS sequence"/>
</dbReference>
<evidence type="ECO:0000256" key="2">
    <source>
        <dbReference type="ARBA" id="ARBA00023002"/>
    </source>
</evidence>
<dbReference type="AlphaFoldDB" id="A0AAV9NJV0"/>
<comment type="caution">
    <text evidence="3">The sequence shown here is derived from an EMBL/GenBank/DDBJ whole genome shotgun (WGS) entry which is preliminary data.</text>
</comment>
<gene>
    <name evidence="3" type="ORF">LTR84_011496</name>
</gene>
<organism evidence="3 4">
    <name type="scientific">Exophiala bonariae</name>
    <dbReference type="NCBI Taxonomy" id="1690606"/>
    <lineage>
        <taxon>Eukaryota</taxon>
        <taxon>Fungi</taxon>
        <taxon>Dikarya</taxon>
        <taxon>Ascomycota</taxon>
        <taxon>Pezizomycotina</taxon>
        <taxon>Eurotiomycetes</taxon>
        <taxon>Chaetothyriomycetidae</taxon>
        <taxon>Chaetothyriales</taxon>
        <taxon>Herpotrichiellaceae</taxon>
        <taxon>Exophiala</taxon>
    </lineage>
</organism>
<sequence length="233" mass="24826">MSSPILFIIGAGPNIGAHVAKAFAAQGYRIALASRKKPNFTVESSIHVSVDLTKPETVAPAFEEVRAQLGASPSVVVYNAAAFPPNDAADPLGSFDLASYRSALDVNATSVIYAAQQAVAGFKTLDGPDHSRTFILTGNFLNRRVLPGMLPFGLTKSAGAYVIWNLAETKAYEKDGVKFYFADERQSSGASAGKAVSGPAAAEEYWKIATQKTQGPWLHTFVKDEGYKDFNGS</sequence>
<dbReference type="RefSeq" id="XP_064708614.1">
    <property type="nucleotide sequence ID" value="XM_064855025.1"/>
</dbReference>
<dbReference type="Pfam" id="PF13561">
    <property type="entry name" value="adh_short_C2"/>
    <property type="match status" value="1"/>
</dbReference>
<proteinExistence type="inferred from homology"/>
<evidence type="ECO:0000313" key="3">
    <source>
        <dbReference type="EMBL" id="KAK5057496.1"/>
    </source>
</evidence>
<reference evidence="3 4" key="1">
    <citation type="submission" date="2023-08" db="EMBL/GenBank/DDBJ databases">
        <title>Black Yeasts Isolated from many extreme environments.</title>
        <authorList>
            <person name="Coleine C."/>
            <person name="Stajich J.E."/>
            <person name="Selbmann L."/>
        </authorList>
    </citation>
    <scope>NUCLEOTIDE SEQUENCE [LARGE SCALE GENOMIC DNA]</scope>
    <source>
        <strain evidence="3 4">CCFEE 5792</strain>
    </source>
</reference>
<name>A0AAV9NJV0_9EURO</name>
<dbReference type="EMBL" id="JAVRRD010000006">
    <property type="protein sequence ID" value="KAK5057496.1"/>
    <property type="molecule type" value="Genomic_DNA"/>
</dbReference>
<evidence type="ECO:0000256" key="1">
    <source>
        <dbReference type="ARBA" id="ARBA00006484"/>
    </source>
</evidence>
<dbReference type="GeneID" id="89979646"/>
<dbReference type="InterPro" id="IPR036291">
    <property type="entry name" value="NAD(P)-bd_dom_sf"/>
</dbReference>
<dbReference type="GO" id="GO:0016491">
    <property type="term" value="F:oxidoreductase activity"/>
    <property type="evidence" value="ECO:0007669"/>
    <property type="project" value="UniProtKB-KW"/>
</dbReference>
<dbReference type="Gene3D" id="3.40.50.720">
    <property type="entry name" value="NAD(P)-binding Rossmann-like Domain"/>
    <property type="match status" value="1"/>
</dbReference>
<dbReference type="SUPFAM" id="SSF51735">
    <property type="entry name" value="NAD(P)-binding Rossmann-fold domains"/>
    <property type="match status" value="1"/>
</dbReference>
<keyword evidence="4" id="KW-1185">Reference proteome</keyword>
<dbReference type="PANTHER" id="PTHR43669">
    <property type="entry name" value="5-KETO-D-GLUCONATE 5-REDUCTASE"/>
    <property type="match status" value="1"/>
</dbReference>
<dbReference type="CDD" id="cd05233">
    <property type="entry name" value="SDR_c"/>
    <property type="match status" value="1"/>
</dbReference>
<comment type="similarity">
    <text evidence="1">Belongs to the short-chain dehydrogenases/reductases (SDR) family.</text>
</comment>
<accession>A0AAV9NJV0</accession>
<protein>
    <submittedName>
        <fullName evidence="3">Uncharacterized protein</fullName>
    </submittedName>
</protein>